<dbReference type="GO" id="GO:0000922">
    <property type="term" value="C:spindle pole"/>
    <property type="evidence" value="ECO:0007669"/>
    <property type="project" value="InterPro"/>
</dbReference>
<feature type="domain" description="Gamma tubulin complex component C-terminal" evidence="7">
    <location>
        <begin position="583"/>
        <end position="719"/>
    </location>
</feature>
<dbReference type="GO" id="GO:0051321">
    <property type="term" value="P:meiotic cell cycle"/>
    <property type="evidence" value="ECO:0007669"/>
    <property type="project" value="TreeGrafter"/>
</dbReference>
<keyword evidence="4 5" id="KW-0206">Cytoskeleton</keyword>
<keyword evidence="2 5" id="KW-0963">Cytoplasm</keyword>
<proteinExistence type="inferred from homology"/>
<dbReference type="STRING" id="403677.D0NNC4"/>
<evidence type="ECO:0000256" key="6">
    <source>
        <dbReference type="SAM" id="MobiDB-lite"/>
    </source>
</evidence>
<dbReference type="GO" id="GO:0000930">
    <property type="term" value="C:gamma-tubulin complex"/>
    <property type="evidence" value="ECO:0007669"/>
    <property type="project" value="TreeGrafter"/>
</dbReference>
<feature type="region of interest" description="Disordered" evidence="6">
    <location>
        <begin position="168"/>
        <end position="200"/>
    </location>
</feature>
<dbReference type="VEuPathDB" id="FungiDB:PITG_14022"/>
<dbReference type="GO" id="GO:0043015">
    <property type="term" value="F:gamma-tubulin binding"/>
    <property type="evidence" value="ECO:0007669"/>
    <property type="project" value="InterPro"/>
</dbReference>
<dbReference type="InterPro" id="IPR007259">
    <property type="entry name" value="GCP"/>
</dbReference>
<dbReference type="GO" id="GO:0000278">
    <property type="term" value="P:mitotic cell cycle"/>
    <property type="evidence" value="ECO:0007669"/>
    <property type="project" value="TreeGrafter"/>
</dbReference>
<evidence type="ECO:0000256" key="4">
    <source>
        <dbReference type="ARBA" id="ARBA00023212"/>
    </source>
</evidence>
<protein>
    <recommendedName>
        <fullName evidence="5">Spindle pole body component</fullName>
    </recommendedName>
</protein>
<dbReference type="GO" id="GO:0031122">
    <property type="term" value="P:cytoplasmic microtubule organization"/>
    <property type="evidence" value="ECO:0007669"/>
    <property type="project" value="TreeGrafter"/>
</dbReference>
<evidence type="ECO:0000256" key="1">
    <source>
        <dbReference type="ARBA" id="ARBA00010337"/>
    </source>
</evidence>
<dbReference type="GO" id="GO:0007020">
    <property type="term" value="P:microtubule nucleation"/>
    <property type="evidence" value="ECO:0007669"/>
    <property type="project" value="InterPro"/>
</dbReference>
<dbReference type="EMBL" id="DS028147">
    <property type="protein sequence ID" value="EEY62031.1"/>
    <property type="molecule type" value="Genomic_DNA"/>
</dbReference>
<dbReference type="InParanoid" id="D0NNC4"/>
<accession>D0NNC4</accession>
<dbReference type="GO" id="GO:0051011">
    <property type="term" value="F:microtubule minus-end binding"/>
    <property type="evidence" value="ECO:0007669"/>
    <property type="project" value="TreeGrafter"/>
</dbReference>
<dbReference type="OMA" id="HSMEVEF"/>
<gene>
    <name evidence="8" type="ORF">PITG_14022</name>
</gene>
<dbReference type="RefSeq" id="XP_002899671.1">
    <property type="nucleotide sequence ID" value="XM_002899625.1"/>
</dbReference>
<evidence type="ECO:0000313" key="9">
    <source>
        <dbReference type="Proteomes" id="UP000006643"/>
    </source>
</evidence>
<keyword evidence="3 5" id="KW-0493">Microtubule</keyword>
<dbReference type="Gene3D" id="1.20.120.1900">
    <property type="entry name" value="Gamma-tubulin complex, C-terminal domain"/>
    <property type="match status" value="1"/>
</dbReference>
<evidence type="ECO:0000313" key="8">
    <source>
        <dbReference type="EMBL" id="EEY62031.1"/>
    </source>
</evidence>
<evidence type="ECO:0000256" key="5">
    <source>
        <dbReference type="RuleBase" id="RU363050"/>
    </source>
</evidence>
<keyword evidence="9" id="KW-1185">Reference proteome</keyword>
<dbReference type="KEGG" id="pif:PITG_14022"/>
<dbReference type="InterPro" id="IPR040457">
    <property type="entry name" value="GCP_C"/>
</dbReference>
<dbReference type="GO" id="GO:0005874">
    <property type="term" value="C:microtubule"/>
    <property type="evidence" value="ECO:0007669"/>
    <property type="project" value="UniProtKB-KW"/>
</dbReference>
<name>D0NNC4_PHYIT</name>
<dbReference type="eggNOG" id="ENOG502QVZ4">
    <property type="taxonomic scope" value="Eukaryota"/>
</dbReference>
<organism evidence="8 9">
    <name type="scientific">Phytophthora infestans (strain T30-4)</name>
    <name type="common">Potato late blight agent</name>
    <dbReference type="NCBI Taxonomy" id="403677"/>
    <lineage>
        <taxon>Eukaryota</taxon>
        <taxon>Sar</taxon>
        <taxon>Stramenopiles</taxon>
        <taxon>Oomycota</taxon>
        <taxon>Peronosporomycetes</taxon>
        <taxon>Peronosporales</taxon>
        <taxon>Peronosporaceae</taxon>
        <taxon>Phytophthora</taxon>
    </lineage>
</organism>
<sequence length="734" mass="83552">MAPVPAWTREWRPLARQLCAHISGNNQNHEEEQSSFSKEALFLRADRVVGQLYSHRFVDTLPQDVHAQAQALATKFRVHSLEERADKLLQLAPQCEYQVLKLLLELATSPTTATDQEVAVDQDTKSRWNTVLQQQQLKIQQEKLMQDQLVEELFQISTNDEWYQAWEDSDEDESDWDMNSADGSAVESERSVNAGHRNAKRPTEALEDEKLMPFTLDRPWLLCEAVETVVRMIFEALHGVDSLLFEFHPVRPSPSIFSFDFQTKMVKRSRDSFNVAVGHLSPLALQHILDTFTQAATELQTLRDFVGFIRRVRDLSVQHRCVTLEGLAHALSDSTPWSGITPRQPTLLGIYGGLKETFKMISWLKGILMECFSGLSDRHWHEVKRAEQAKCVLDSLYRIMEVEYVEGITADEAARNSGRLARCDVLLHLFTGALSPYLDLINRMVFERGHFETIPLDGELFFASTSAGASPVRESRRNRSFREGLMLLAPFQVNRSLVPTFLESTIPLMDEALASRQLKNRFLQQHTELETMGCCLSSQQVLVECVPFNRILERCLTIHLEEKCRKLNGEITDIFRDKLNYLGHVEALRMFVLMEQQDVFNVFSERLIAHMQENPIAWADSEVINSFHQSAVQGVFEDNSLSSSQRQIGGRLSVGVDFNLLDSATSSARIDIATLKCMHFTFAAQQPLRVFFSASIMQKYSRLGVFLVQVKSVESALVKVRGLRCVIEYAGVTD</sequence>
<dbReference type="GeneID" id="9461865"/>
<evidence type="ECO:0000256" key="3">
    <source>
        <dbReference type="ARBA" id="ARBA00022701"/>
    </source>
</evidence>
<reference evidence="9" key="1">
    <citation type="journal article" date="2009" name="Nature">
        <title>Genome sequence and analysis of the Irish potato famine pathogen Phytophthora infestans.</title>
        <authorList>
            <consortium name="The Broad Institute Genome Sequencing Platform"/>
            <person name="Haas B.J."/>
            <person name="Kamoun S."/>
            <person name="Zody M.C."/>
            <person name="Jiang R.H."/>
            <person name="Handsaker R.E."/>
            <person name="Cano L.M."/>
            <person name="Grabherr M."/>
            <person name="Kodira C.D."/>
            <person name="Raffaele S."/>
            <person name="Torto-Alalibo T."/>
            <person name="Bozkurt T.O."/>
            <person name="Ah-Fong A.M."/>
            <person name="Alvarado L."/>
            <person name="Anderson V.L."/>
            <person name="Armstrong M.R."/>
            <person name="Avrova A."/>
            <person name="Baxter L."/>
            <person name="Beynon J."/>
            <person name="Boevink P.C."/>
            <person name="Bollmann S.R."/>
            <person name="Bos J.I."/>
            <person name="Bulone V."/>
            <person name="Cai G."/>
            <person name="Cakir C."/>
            <person name="Carrington J.C."/>
            <person name="Chawner M."/>
            <person name="Conti L."/>
            <person name="Costanzo S."/>
            <person name="Ewan R."/>
            <person name="Fahlgren N."/>
            <person name="Fischbach M.A."/>
            <person name="Fugelstad J."/>
            <person name="Gilroy E.M."/>
            <person name="Gnerre S."/>
            <person name="Green P.J."/>
            <person name="Grenville-Briggs L.J."/>
            <person name="Griffith J."/>
            <person name="Grunwald N.J."/>
            <person name="Horn K."/>
            <person name="Horner N.R."/>
            <person name="Hu C.H."/>
            <person name="Huitema E."/>
            <person name="Jeong D.H."/>
            <person name="Jones A.M."/>
            <person name="Jones J.D."/>
            <person name="Jones R.W."/>
            <person name="Karlsson E.K."/>
            <person name="Kunjeti S.G."/>
            <person name="Lamour K."/>
            <person name="Liu Z."/>
            <person name="Ma L."/>
            <person name="Maclean D."/>
            <person name="Chibucos M.C."/>
            <person name="McDonald H."/>
            <person name="McWalters J."/>
            <person name="Meijer H.J."/>
            <person name="Morgan W."/>
            <person name="Morris P.F."/>
            <person name="Munro C.A."/>
            <person name="O'Neill K."/>
            <person name="Ospina-Giraldo M."/>
            <person name="Pinzon A."/>
            <person name="Pritchard L."/>
            <person name="Ramsahoye B."/>
            <person name="Ren Q."/>
            <person name="Restrepo S."/>
            <person name="Roy S."/>
            <person name="Sadanandom A."/>
            <person name="Savidor A."/>
            <person name="Schornack S."/>
            <person name="Schwartz D.C."/>
            <person name="Schumann U.D."/>
            <person name="Schwessinger B."/>
            <person name="Seyer L."/>
            <person name="Sharpe T."/>
            <person name="Silvar C."/>
            <person name="Song J."/>
            <person name="Studholme D.J."/>
            <person name="Sykes S."/>
            <person name="Thines M."/>
            <person name="van de Vondervoort P.J."/>
            <person name="Phuntumart V."/>
            <person name="Wawra S."/>
            <person name="Weide R."/>
            <person name="Win J."/>
            <person name="Young C."/>
            <person name="Zhou S."/>
            <person name="Fry W."/>
            <person name="Meyers B.C."/>
            <person name="van West P."/>
            <person name="Ristaino J."/>
            <person name="Govers F."/>
            <person name="Birch P.R."/>
            <person name="Whisson S.C."/>
            <person name="Judelson H.S."/>
            <person name="Nusbaum C."/>
        </authorList>
    </citation>
    <scope>NUCLEOTIDE SEQUENCE [LARGE SCALE GENOMIC DNA]</scope>
    <source>
        <strain evidence="9">T30-4</strain>
    </source>
</reference>
<comment type="similarity">
    <text evidence="1 5">Belongs to the TUBGCP family.</text>
</comment>
<dbReference type="PANTHER" id="PTHR19302">
    <property type="entry name" value="GAMMA TUBULIN COMPLEX PROTEIN"/>
    <property type="match status" value="1"/>
</dbReference>
<dbReference type="AlphaFoldDB" id="D0NNC4"/>
<dbReference type="Proteomes" id="UP000006643">
    <property type="component" value="Unassembled WGS sequence"/>
</dbReference>
<comment type="subcellular location">
    <subcellularLocation>
        <location evidence="5">Cytoplasm</location>
        <location evidence="5">Cytoskeleton</location>
        <location evidence="5">Microtubule organizing center</location>
    </subcellularLocation>
</comment>
<dbReference type="Pfam" id="PF04130">
    <property type="entry name" value="GCP_C_terminal"/>
    <property type="match status" value="1"/>
</dbReference>
<dbReference type="HOGENOM" id="CLU_008647_0_0_1"/>
<dbReference type="InterPro" id="IPR042241">
    <property type="entry name" value="GCP_C_sf"/>
</dbReference>
<dbReference type="GO" id="GO:0051225">
    <property type="term" value="P:spindle assembly"/>
    <property type="evidence" value="ECO:0007669"/>
    <property type="project" value="TreeGrafter"/>
</dbReference>
<evidence type="ECO:0000259" key="7">
    <source>
        <dbReference type="Pfam" id="PF04130"/>
    </source>
</evidence>
<evidence type="ECO:0000256" key="2">
    <source>
        <dbReference type="ARBA" id="ARBA00022490"/>
    </source>
</evidence>
<dbReference type="OrthoDB" id="66546at2759"/>
<dbReference type="PANTHER" id="PTHR19302:SF33">
    <property type="entry name" value="GAMMA-TUBULIN COMPLEX COMPONENT 5"/>
    <property type="match status" value="1"/>
</dbReference>